<evidence type="ECO:0000256" key="1">
    <source>
        <dbReference type="SAM" id="MobiDB-lite"/>
    </source>
</evidence>
<dbReference type="Pfam" id="PF00069">
    <property type="entry name" value="Pkinase"/>
    <property type="match status" value="1"/>
</dbReference>
<proteinExistence type="predicted"/>
<sequence length="1208" mass="134379">MHALALDAPAGHVPFARRRARVAARDLLSPSSVDPPPENAPPRDEQPPEQALVDPPLTDRLPEGLQPAEQEFSGLRFAEHPPAQLQPAESQLVQPEPAEPEPAEPEPIEPEPIEPETIEPEYIGPEPVEPESIEPESIQQEPVEPDPIEHDPAVAQFVEQLPIEPESAEPQPVEQQLHASHPVERQSAAGPSFASSSAMQPASSSTSASPSLERVILALQKAIRSCPLNSLLVPALRSILNPVTHLSHIATFAEHHHASCMRSIIDFAGDVHALLRHRIDHNEAQQRLTELHASALSLQRDLDAKGFTTSFQPSHLISAKINTVLECLNHMSCRSISLSDLKRVLLSLPALYTTLEYLCKLPVEFTSLGIAMRSAIQATAVLSSVPPSNQAFAIPSTERLAAILKDVQAYKDSVEDSTLPDNEKDMLRDCIQTILQLDRLTSDRIRITTYPKHSFSLPHEIGRSTHTTVYKAAFSMRHGPAQLWTTTVALKALHLSFSSRLRHLHFLQESLRLQSFSHPCLPTLYGVNWPFSAKDAHSLIQPVRGVAAAPVALVATELMTHDLQQARQQPCLRPLSARVRVLRDLADALCYLHRSNVFHGHVIPQNVMLRIHDDCLYGNTKLDVTGLLGRALLSKQQKSRCTKNLLYFAPEQIVRGMQYFTGDVWSFGMIACYLLLDGPHLLHNPSEDAIFRLIVDKTLVDSAQKWCEQISDEGLRQIVRGCLEEDPSQRFDSQVLFDHMQAAVERLPYEAEENRVNRVPYEDVDDVVLDSSGNNPIVVDLDADDEVSFVGKKRPREDFYRSPPRRRRARIIEHDDNDSEPNGDPESKAVMAIQPDGKLSRGDPDQLCSDGLQLASDENGDWSESFRLFRQAADLGNHEAMRYCGQFLLNGWGTKQDYFQALKYLKEAARLEDPESIRLLGVCFEEGRGVTVNYSEAFRLYKKAANLGDACANTHIGLCYEKGIGVRKSRKSAITYYKRAADEEDDVALNNLGVLYNQGPKPDYVQAIYYYREAIKNGSAEAQCNLGDCYMYGQGVAKDYSTAMDLYKESAEKGNLGARAEMATLYYLGLGVPVNHAKAISLYREASSISEAVRWLGTAHYDGNGVTQSVDEAVTLYRQAIDMGNADANLNLGMCYFQGKGVPQSYDQALECYKLAAENGSKEASILIGNMYFEGLGVRQDLTLAFKMYKDGRDVDFTYVALPTRYRP</sequence>
<protein>
    <submittedName>
        <fullName evidence="3">Secretory immunoglobulin A-binding protein EsiB</fullName>
    </submittedName>
</protein>
<dbReference type="OrthoDB" id="272077at2759"/>
<dbReference type="SUPFAM" id="SSF56112">
    <property type="entry name" value="Protein kinase-like (PK-like)"/>
    <property type="match status" value="1"/>
</dbReference>
<gene>
    <name evidence="3" type="ORF">BWQ96_03249</name>
</gene>
<keyword evidence="4" id="KW-1185">Reference proteome</keyword>
<dbReference type="Gene3D" id="1.25.40.10">
    <property type="entry name" value="Tetratricopeptide repeat domain"/>
    <property type="match status" value="2"/>
</dbReference>
<dbReference type="Proteomes" id="UP000247409">
    <property type="component" value="Unassembled WGS sequence"/>
</dbReference>
<evidence type="ECO:0000313" key="4">
    <source>
        <dbReference type="Proteomes" id="UP000247409"/>
    </source>
</evidence>
<comment type="caution">
    <text evidence="3">The sequence shown here is derived from an EMBL/GenBank/DDBJ whole genome shotgun (WGS) entry which is preliminary data.</text>
</comment>
<dbReference type="SMART" id="SM00671">
    <property type="entry name" value="SEL1"/>
    <property type="match status" value="9"/>
</dbReference>
<dbReference type="PANTHER" id="PTHR43628:SF1">
    <property type="entry name" value="CHITIN SYNTHASE REGULATORY FACTOR 2-RELATED"/>
    <property type="match status" value="1"/>
</dbReference>
<name>A0A2V3IXS1_9FLOR</name>
<dbReference type="STRING" id="448386.A0A2V3IXS1"/>
<dbReference type="Pfam" id="PF08238">
    <property type="entry name" value="Sel1"/>
    <property type="match status" value="10"/>
</dbReference>
<dbReference type="GO" id="GO:0004672">
    <property type="term" value="F:protein kinase activity"/>
    <property type="evidence" value="ECO:0007669"/>
    <property type="project" value="InterPro"/>
</dbReference>
<dbReference type="InterPro" id="IPR052945">
    <property type="entry name" value="Mitotic_Regulator"/>
</dbReference>
<dbReference type="Gene3D" id="1.10.510.10">
    <property type="entry name" value="Transferase(Phosphotransferase) domain 1"/>
    <property type="match status" value="1"/>
</dbReference>
<dbReference type="InterPro" id="IPR006597">
    <property type="entry name" value="Sel1-like"/>
</dbReference>
<evidence type="ECO:0000259" key="2">
    <source>
        <dbReference type="PROSITE" id="PS50011"/>
    </source>
</evidence>
<reference evidence="3 4" key="1">
    <citation type="journal article" date="2018" name="Mol. Biol. Evol.">
        <title>Analysis of the draft genome of the red seaweed Gracilariopsis chorda provides insights into genome size evolution in Rhodophyta.</title>
        <authorList>
            <person name="Lee J."/>
            <person name="Yang E.C."/>
            <person name="Graf L."/>
            <person name="Yang J.H."/>
            <person name="Qiu H."/>
            <person name="Zel Zion U."/>
            <person name="Chan C.X."/>
            <person name="Stephens T.G."/>
            <person name="Weber A.P.M."/>
            <person name="Boo G.H."/>
            <person name="Boo S.M."/>
            <person name="Kim K.M."/>
            <person name="Shin Y."/>
            <person name="Jung M."/>
            <person name="Lee S.J."/>
            <person name="Yim H.S."/>
            <person name="Lee J.H."/>
            <person name="Bhattacharya D."/>
            <person name="Yoon H.S."/>
        </authorList>
    </citation>
    <scope>NUCLEOTIDE SEQUENCE [LARGE SCALE GENOMIC DNA]</scope>
    <source>
        <strain evidence="3 4">SKKU-2015</strain>
        <tissue evidence="3">Whole body</tissue>
    </source>
</reference>
<evidence type="ECO:0000313" key="3">
    <source>
        <dbReference type="EMBL" id="PXF46911.1"/>
    </source>
</evidence>
<dbReference type="Gene3D" id="3.30.200.20">
    <property type="entry name" value="Phosphorylase Kinase, domain 1"/>
    <property type="match status" value="1"/>
</dbReference>
<feature type="region of interest" description="Disordered" evidence="1">
    <location>
        <begin position="795"/>
        <end position="829"/>
    </location>
</feature>
<dbReference type="PROSITE" id="PS50011">
    <property type="entry name" value="PROTEIN_KINASE_DOM"/>
    <property type="match status" value="1"/>
</dbReference>
<dbReference type="AlphaFoldDB" id="A0A2V3IXS1"/>
<dbReference type="InterPro" id="IPR011990">
    <property type="entry name" value="TPR-like_helical_dom_sf"/>
</dbReference>
<dbReference type="GO" id="GO:0005524">
    <property type="term" value="F:ATP binding"/>
    <property type="evidence" value="ECO:0007669"/>
    <property type="project" value="InterPro"/>
</dbReference>
<organism evidence="3 4">
    <name type="scientific">Gracilariopsis chorda</name>
    <dbReference type="NCBI Taxonomy" id="448386"/>
    <lineage>
        <taxon>Eukaryota</taxon>
        <taxon>Rhodophyta</taxon>
        <taxon>Florideophyceae</taxon>
        <taxon>Rhodymeniophycidae</taxon>
        <taxon>Gracilariales</taxon>
        <taxon>Gracilariaceae</taxon>
        <taxon>Gracilariopsis</taxon>
    </lineage>
</organism>
<dbReference type="InterPro" id="IPR011009">
    <property type="entry name" value="Kinase-like_dom_sf"/>
</dbReference>
<feature type="region of interest" description="Disordered" evidence="1">
    <location>
        <begin position="166"/>
        <end position="209"/>
    </location>
</feature>
<feature type="region of interest" description="Disordered" evidence="1">
    <location>
        <begin position="26"/>
        <end position="148"/>
    </location>
</feature>
<feature type="domain" description="Protein kinase" evidence="2">
    <location>
        <begin position="455"/>
        <end position="742"/>
    </location>
</feature>
<dbReference type="InterPro" id="IPR000719">
    <property type="entry name" value="Prot_kinase_dom"/>
</dbReference>
<feature type="compositionally biased region" description="Acidic residues" evidence="1">
    <location>
        <begin position="98"/>
        <end position="119"/>
    </location>
</feature>
<accession>A0A2V3IXS1</accession>
<feature type="compositionally biased region" description="Low complexity" evidence="1">
    <location>
        <begin position="187"/>
        <end position="209"/>
    </location>
</feature>
<dbReference type="PANTHER" id="PTHR43628">
    <property type="entry name" value="ACTIVATOR OF C KINASE PROTEIN 1-RELATED"/>
    <property type="match status" value="1"/>
</dbReference>
<dbReference type="SUPFAM" id="SSF81901">
    <property type="entry name" value="HCP-like"/>
    <property type="match status" value="3"/>
</dbReference>
<dbReference type="EMBL" id="NBIV01000031">
    <property type="protein sequence ID" value="PXF46911.1"/>
    <property type="molecule type" value="Genomic_DNA"/>
</dbReference>